<dbReference type="SMART" id="SM00060">
    <property type="entry name" value="FN3"/>
    <property type="match status" value="2"/>
</dbReference>
<keyword evidence="1" id="KW-0326">Glycosidase</keyword>
<feature type="domain" description="Fibronectin type-III" evidence="5">
    <location>
        <begin position="421"/>
        <end position="507"/>
    </location>
</feature>
<dbReference type="RefSeq" id="WP_143087131.1">
    <property type="nucleotide sequence ID" value="NZ_FOSW01000004.1"/>
</dbReference>
<protein>
    <submittedName>
        <fullName evidence="6">Fibronectin type III domain-containing protein</fullName>
    </submittedName>
</protein>
<feature type="region of interest" description="Disordered" evidence="3">
    <location>
        <begin position="699"/>
        <end position="741"/>
    </location>
</feature>
<evidence type="ECO:0000313" key="7">
    <source>
        <dbReference type="Proteomes" id="UP000199152"/>
    </source>
</evidence>
<evidence type="ECO:0000313" key="6">
    <source>
        <dbReference type="EMBL" id="SFK92042.1"/>
    </source>
</evidence>
<dbReference type="InParanoid" id="A0A1I4DF16"/>
<dbReference type="InterPro" id="IPR013783">
    <property type="entry name" value="Ig-like_fold"/>
</dbReference>
<dbReference type="STRING" id="504800.SAMN04488085_104357"/>
<dbReference type="GO" id="GO:0016020">
    <property type="term" value="C:membrane"/>
    <property type="evidence" value="ECO:0007669"/>
    <property type="project" value="UniProtKB-SubCell"/>
</dbReference>
<reference evidence="6 7" key="1">
    <citation type="submission" date="2016-10" db="EMBL/GenBank/DDBJ databases">
        <authorList>
            <person name="de Groot N.N."/>
        </authorList>
    </citation>
    <scope>NUCLEOTIDE SEQUENCE [LARGE SCALE GENOMIC DNA]</scope>
    <source>
        <strain evidence="6 7">DSM 45317</strain>
    </source>
</reference>
<feature type="signal peptide" evidence="4">
    <location>
        <begin position="1"/>
        <end position="42"/>
    </location>
</feature>
<accession>A0A1I4DF16</accession>
<dbReference type="GO" id="GO:0000272">
    <property type="term" value="P:polysaccharide catabolic process"/>
    <property type="evidence" value="ECO:0007669"/>
    <property type="project" value="UniProtKB-KW"/>
</dbReference>
<dbReference type="PROSITE" id="PS50853">
    <property type="entry name" value="FN3"/>
    <property type="match status" value="2"/>
</dbReference>
<dbReference type="GO" id="GO:0016798">
    <property type="term" value="F:hydrolase activity, acting on glycosyl bonds"/>
    <property type="evidence" value="ECO:0007669"/>
    <property type="project" value="UniProtKB-KW"/>
</dbReference>
<dbReference type="SUPFAM" id="SSF49265">
    <property type="entry name" value="Fibronectin type III"/>
    <property type="match status" value="2"/>
</dbReference>
<feature type="domain" description="Fibronectin type-III" evidence="5">
    <location>
        <begin position="725"/>
        <end position="810"/>
    </location>
</feature>
<dbReference type="PANTHER" id="PTHR46957:SF3">
    <property type="entry name" value="CYTOKINE RECEPTOR"/>
    <property type="match status" value="1"/>
</dbReference>
<feature type="compositionally biased region" description="Low complexity" evidence="3">
    <location>
        <begin position="718"/>
        <end position="727"/>
    </location>
</feature>
<proteinExistence type="predicted"/>
<dbReference type="OrthoDB" id="9802683at2"/>
<name>A0A1I4DF16_9ACTN</name>
<evidence type="ECO:0000256" key="4">
    <source>
        <dbReference type="SAM" id="SignalP"/>
    </source>
</evidence>
<dbReference type="SUPFAM" id="SSF63829">
    <property type="entry name" value="Calcium-dependent phosphotriesterase"/>
    <property type="match status" value="1"/>
</dbReference>
<dbReference type="AlphaFoldDB" id="A0A1I4DF16"/>
<dbReference type="InterPro" id="IPR036116">
    <property type="entry name" value="FN3_sf"/>
</dbReference>
<keyword evidence="1" id="KW-0378">Hydrolase</keyword>
<gene>
    <name evidence="6" type="ORF">SAMN04488085_104357</name>
</gene>
<feature type="compositionally biased region" description="Low complexity" evidence="3">
    <location>
        <begin position="986"/>
        <end position="999"/>
    </location>
</feature>
<dbReference type="CDD" id="cd00063">
    <property type="entry name" value="FN3"/>
    <property type="match status" value="2"/>
</dbReference>
<sequence length="1017" mass="102686">MRRSESLPAAPARARRHSLSILAAAAATLCALQVQVPTAARAADPTPITYQGPAYPVAGPSPTEDKPQSKLWFTDGSWWALMRTSAGITIHRLVDHAWQDTGTLVDERIASTGDALWEGNRLYVASRVSGGALRAVRFSYDPATDTYTREVNQQVASNGTESMSIARDSLGRLWITYTQGSRVYVAHTTTDDRTWTAPFAVPVPDSTITADDIAGIIAFRGRIGVMWSDQGNDVVRFAVHEDTAPDSTWTVEDALAGPNLADDHINLKSLVEDDQGRIFAAVKTSRGDAGEPPTDPSIVVLQRASDGTWTSATASTVADRLTRPQIALDTSNNRLHLLMSTEAGGTVYHKSTPLGALSFAGGKGTPFVEWPGARINDASTTKQPVNATTGLVVLASDDTALRYYHGELSLGGIQDTTPPSSPQQVQATATSASTVTVTWQASTDDTGVTGYRIFRDGTQVGTSTSTSFSDTGLTAGTSYAYTVAAADAAGNVSAPSQPARVTPAQPPSGSVEFVGAATASGTGTGTSVPGPAGVRSGDVLLAAVSHRGTATITPGAGWTLVRSDTASTTVRQAVYVKVATSSDAASTWTLSRAQTTVVQVLAYRGIDTGSPVIGSAGATTTTADIAHPAVASATGAPVVTVAAIARATTLQPAAPLSELSEAGAPSTAQYALTADTAATTATGTSSGAHVTRAGAAAGGVGQTVSLRPGSGGGGGTAGDTTAPSAPAQLTATPASPSSVALSWQPATDDVGVTGYRVFRDGAQIAVTAGTTFSDTGLRPATTYAYTVAATDAAGNVSAQSPAVPVTTPSDSPPPPQGAVSFVGAASANGTTASTAVAGPAGIRAGDVLVAAVSTRGAPTITAPAGWTLVRQDTSGTTMRQALYVKVATDGDGSSTWTLNRAQATVVQVLAYRGVNTTAPVVASAGALTSTAALVSPAVTAVDGATVLVVAGIARQATLSPDGTLTERSENASTSSTYKVSADASETVATSTTAGPYTTTASGGASGIAQTIALRPSA</sequence>
<evidence type="ECO:0000256" key="3">
    <source>
        <dbReference type="SAM" id="MobiDB-lite"/>
    </source>
</evidence>
<evidence type="ECO:0000259" key="5">
    <source>
        <dbReference type="PROSITE" id="PS50853"/>
    </source>
</evidence>
<dbReference type="Gene3D" id="2.60.40.10">
    <property type="entry name" value="Immunoglobulins"/>
    <property type="match status" value="2"/>
</dbReference>
<keyword evidence="2" id="KW-0119">Carbohydrate metabolism</keyword>
<keyword evidence="7" id="KW-1185">Reference proteome</keyword>
<dbReference type="Pfam" id="PF00041">
    <property type="entry name" value="fn3"/>
    <property type="match status" value="2"/>
</dbReference>
<keyword evidence="2" id="KW-0624">Polysaccharide degradation</keyword>
<dbReference type="Proteomes" id="UP000199152">
    <property type="component" value="Unassembled WGS sequence"/>
</dbReference>
<dbReference type="InterPro" id="IPR003961">
    <property type="entry name" value="FN3_dom"/>
</dbReference>
<feature type="compositionally biased region" description="Polar residues" evidence="3">
    <location>
        <begin position="729"/>
        <end position="741"/>
    </location>
</feature>
<feature type="chain" id="PRO_5011681809" evidence="4">
    <location>
        <begin position="43"/>
        <end position="1017"/>
    </location>
</feature>
<evidence type="ECO:0000256" key="2">
    <source>
        <dbReference type="ARBA" id="ARBA00023326"/>
    </source>
</evidence>
<organism evidence="6 7">
    <name type="scientific">Geodermatophilus ruber</name>
    <dbReference type="NCBI Taxonomy" id="504800"/>
    <lineage>
        <taxon>Bacteria</taxon>
        <taxon>Bacillati</taxon>
        <taxon>Actinomycetota</taxon>
        <taxon>Actinomycetes</taxon>
        <taxon>Geodermatophilales</taxon>
        <taxon>Geodermatophilaceae</taxon>
        <taxon>Geodermatophilus</taxon>
    </lineage>
</organism>
<dbReference type="InterPro" id="IPR050713">
    <property type="entry name" value="RTP_Phos/Ushers"/>
</dbReference>
<feature type="region of interest" description="Disordered" evidence="3">
    <location>
        <begin position="961"/>
        <end position="999"/>
    </location>
</feature>
<dbReference type="EMBL" id="FOSW01000004">
    <property type="protein sequence ID" value="SFK92042.1"/>
    <property type="molecule type" value="Genomic_DNA"/>
</dbReference>
<evidence type="ECO:0000256" key="1">
    <source>
        <dbReference type="ARBA" id="ARBA00023295"/>
    </source>
</evidence>
<dbReference type="PANTHER" id="PTHR46957">
    <property type="entry name" value="CYTOKINE RECEPTOR"/>
    <property type="match status" value="1"/>
</dbReference>
<keyword evidence="4" id="KW-0732">Signal</keyword>